<organism evidence="1 2">
    <name type="scientific">Goodea atripinnis</name>
    <dbReference type="NCBI Taxonomy" id="208336"/>
    <lineage>
        <taxon>Eukaryota</taxon>
        <taxon>Metazoa</taxon>
        <taxon>Chordata</taxon>
        <taxon>Craniata</taxon>
        <taxon>Vertebrata</taxon>
        <taxon>Euteleostomi</taxon>
        <taxon>Actinopterygii</taxon>
        <taxon>Neopterygii</taxon>
        <taxon>Teleostei</taxon>
        <taxon>Neoteleostei</taxon>
        <taxon>Acanthomorphata</taxon>
        <taxon>Ovalentaria</taxon>
        <taxon>Atherinomorphae</taxon>
        <taxon>Cyprinodontiformes</taxon>
        <taxon>Goodeidae</taxon>
        <taxon>Goodea</taxon>
    </lineage>
</organism>
<keyword evidence="2" id="KW-1185">Reference proteome</keyword>
<sequence length="120" mass="13397">MTVAMVTLPLPNGMFYCVQLPLLIIRRPKFRAATIDKGAIDIIPTTSRRHFVVSLSSPRGFCSVCQALTCFFGASGCNGLFPLFCRQKPMNLMTLEPAIGVQYDTDIPKLTAFDSFWSKW</sequence>
<reference evidence="1 2" key="1">
    <citation type="submission" date="2021-06" db="EMBL/GenBank/DDBJ databases">
        <authorList>
            <person name="Palmer J.M."/>
        </authorList>
    </citation>
    <scope>NUCLEOTIDE SEQUENCE [LARGE SCALE GENOMIC DNA]</scope>
    <source>
        <strain evidence="1 2">GA_2019</strain>
        <tissue evidence="1">Muscle</tissue>
    </source>
</reference>
<proteinExistence type="predicted"/>
<evidence type="ECO:0000313" key="1">
    <source>
        <dbReference type="EMBL" id="MEQ2162763.1"/>
    </source>
</evidence>
<name>A0ABV0MWJ4_9TELE</name>
<gene>
    <name evidence="1" type="ORF">GOODEAATRI_023120</name>
</gene>
<dbReference type="Proteomes" id="UP001476798">
    <property type="component" value="Unassembled WGS sequence"/>
</dbReference>
<accession>A0ABV0MWJ4</accession>
<comment type="caution">
    <text evidence="1">The sequence shown here is derived from an EMBL/GenBank/DDBJ whole genome shotgun (WGS) entry which is preliminary data.</text>
</comment>
<protein>
    <submittedName>
        <fullName evidence="1">Uncharacterized protein</fullName>
    </submittedName>
</protein>
<evidence type="ECO:0000313" key="2">
    <source>
        <dbReference type="Proteomes" id="UP001476798"/>
    </source>
</evidence>
<dbReference type="EMBL" id="JAHRIO010012443">
    <property type="protein sequence ID" value="MEQ2162763.1"/>
    <property type="molecule type" value="Genomic_DNA"/>
</dbReference>